<dbReference type="HAMAP" id="MF_01460">
    <property type="entry name" value="Chrphore_lyase_CpxT"/>
    <property type="match status" value="1"/>
</dbReference>
<dbReference type="EMBL" id="JACJQY010000031">
    <property type="protein sequence ID" value="MBD2318538.1"/>
    <property type="molecule type" value="Genomic_DNA"/>
</dbReference>
<proteinExistence type="inferred from homology"/>
<evidence type="ECO:0000256" key="3">
    <source>
        <dbReference type="HAMAP-Rule" id="MF_01460"/>
    </source>
</evidence>
<accession>A0ABR8CE09</accession>
<dbReference type="Proteomes" id="UP000618445">
    <property type="component" value="Unassembled WGS sequence"/>
</dbReference>
<reference evidence="4 5" key="1">
    <citation type="journal article" date="2020" name="ISME J.">
        <title>Comparative genomics reveals insights into cyanobacterial evolution and habitat adaptation.</title>
        <authorList>
            <person name="Chen M.Y."/>
            <person name="Teng W.K."/>
            <person name="Zhao L."/>
            <person name="Hu C.X."/>
            <person name="Zhou Y.K."/>
            <person name="Han B.P."/>
            <person name="Song L.R."/>
            <person name="Shu W.S."/>
        </authorList>
    </citation>
    <scope>NUCLEOTIDE SEQUENCE [LARGE SCALE GENOMIC DNA]</scope>
    <source>
        <strain evidence="4 5">FACHB-1050</strain>
    </source>
</reference>
<name>A0ABR8CE09_9CYAN</name>
<dbReference type="PANTHER" id="PTHR35137:SF1">
    <property type="entry name" value="CHROMOPHORE LYASE CRL, CHLOROPLASTIC"/>
    <property type="match status" value="1"/>
</dbReference>
<dbReference type="RefSeq" id="WP_190579626.1">
    <property type="nucleotide sequence ID" value="NZ_CAWPQU010000025.1"/>
</dbReference>
<evidence type="ECO:0000313" key="5">
    <source>
        <dbReference type="Proteomes" id="UP000618445"/>
    </source>
</evidence>
<dbReference type="InterPro" id="IPR010404">
    <property type="entry name" value="CpcT/CpeT"/>
</dbReference>
<dbReference type="CDD" id="cd16338">
    <property type="entry name" value="CpcT"/>
    <property type="match status" value="1"/>
</dbReference>
<dbReference type="GO" id="GO:0016829">
    <property type="term" value="F:lyase activity"/>
    <property type="evidence" value="ECO:0007669"/>
    <property type="project" value="UniProtKB-KW"/>
</dbReference>
<dbReference type="Pfam" id="PF06206">
    <property type="entry name" value="CpeT"/>
    <property type="match status" value="1"/>
</dbReference>
<dbReference type="EC" id="4.-.-.-" evidence="3"/>
<evidence type="ECO:0000256" key="2">
    <source>
        <dbReference type="ARBA" id="ARBA00023239"/>
    </source>
</evidence>
<keyword evidence="5" id="KW-1185">Reference proteome</keyword>
<protein>
    <recommendedName>
        <fullName evidence="3">Chromophore lyase CpcT/CpeT</fullName>
        <ecNumber evidence="3">4.-.-.-</ecNumber>
    </recommendedName>
</protein>
<comment type="caution">
    <text evidence="4">The sequence shown here is derived from an EMBL/GenBank/DDBJ whole genome shotgun (WGS) entry which is preliminary data.</text>
</comment>
<gene>
    <name evidence="3" type="primary">cpcT</name>
    <name evidence="4" type="ORF">H6G05_16990</name>
</gene>
<evidence type="ECO:0000313" key="4">
    <source>
        <dbReference type="EMBL" id="MBD2318538.1"/>
    </source>
</evidence>
<dbReference type="InterPro" id="IPR038672">
    <property type="entry name" value="CpcT/CpeT_sf"/>
</dbReference>
<evidence type="ECO:0000256" key="1">
    <source>
        <dbReference type="ARBA" id="ARBA00008206"/>
    </source>
</evidence>
<dbReference type="Gene3D" id="2.40.128.590">
    <property type="entry name" value="CpcT/CpeT domain"/>
    <property type="match status" value="1"/>
</dbReference>
<dbReference type="PANTHER" id="PTHR35137">
    <property type="entry name" value="CHROMOPHORE LYASE CRL, CHLOROPLASTIC"/>
    <property type="match status" value="1"/>
</dbReference>
<sequence>MDNTEASDLITLAKWMSGDFSNYKQASENPKDYAHIHVFFRPLPFDFFSGIGLYSEQVYDYDLWTPYRQGVHRLVDEGDRIYIENFSLKNAMFFAGAGRDLSILRTITPDVIERRYNCSMVFRRNGSLFTGCVEGTKCLIEKHGCQTYLDSYVEVTETTWMSLDKGIDINTHQQVWGSTTGPLKFEKRESFAHEVPNISNDIS</sequence>
<comment type="similarity">
    <text evidence="1 3">Belongs to the CpcT/CpeT biliprotein lyase family.</text>
</comment>
<keyword evidence="2 3" id="KW-0456">Lyase</keyword>
<comment type="function">
    <text evidence="3">Covalently attaches a chromophore to Cys residue(s) of phycobiliproteins.</text>
</comment>
<organism evidence="4 5">
    <name type="scientific">Phormidium tenue FACHB-1050</name>
    <dbReference type="NCBI Taxonomy" id="2692857"/>
    <lineage>
        <taxon>Bacteria</taxon>
        <taxon>Bacillati</taxon>
        <taxon>Cyanobacteriota</taxon>
        <taxon>Cyanophyceae</taxon>
        <taxon>Oscillatoriophycideae</taxon>
        <taxon>Oscillatoriales</taxon>
        <taxon>Oscillatoriaceae</taxon>
        <taxon>Phormidium</taxon>
    </lineage>
</organism>